<dbReference type="HOGENOM" id="CLU_2585817_0_0_3"/>
<gene>
    <name evidence="1" type="ORF">LYNGBM3L_47190</name>
</gene>
<evidence type="ECO:0008006" key="3">
    <source>
        <dbReference type="Google" id="ProtNLM"/>
    </source>
</evidence>
<keyword evidence="2" id="KW-1185">Reference proteome</keyword>
<sequence>MNLPDLVTWLKEGTDLSILTQEVLQNLAPKLEERICGANQTLVLANTPAVGLYILRSGATFNLYKPTYKQIGRWYSISFN</sequence>
<dbReference type="EMBL" id="GL890946">
    <property type="protein sequence ID" value="EGJ30794.1"/>
    <property type="molecule type" value="Genomic_DNA"/>
</dbReference>
<reference evidence="2" key="1">
    <citation type="journal article" date="2011" name="Proc. Natl. Acad. Sci. U.S.A.">
        <title>Genomic insights into the physiology and ecology of the marine filamentous cyanobacterium Lyngbya majuscula.</title>
        <authorList>
            <person name="Jones A.C."/>
            <person name="Monroe E.A."/>
            <person name="Podell S."/>
            <person name="Hess W.R."/>
            <person name="Klages S."/>
            <person name="Esquenazi E."/>
            <person name="Niessen S."/>
            <person name="Hoover H."/>
            <person name="Rothmann M."/>
            <person name="Lasken R.S."/>
            <person name="Yates J.R.III."/>
            <person name="Reinhardt R."/>
            <person name="Kube M."/>
            <person name="Burkart M.D."/>
            <person name="Allen E.E."/>
            <person name="Dorrestein P.C."/>
            <person name="Gerwick W.H."/>
            <person name="Gerwick L."/>
        </authorList>
    </citation>
    <scope>NUCLEOTIDE SEQUENCE [LARGE SCALE GENOMIC DNA]</scope>
    <source>
        <strain evidence="2">3L</strain>
    </source>
</reference>
<name>F4XXD5_9CYAN</name>
<protein>
    <recommendedName>
        <fullName evidence="3">Cyclic nucleotide-binding domain-containing protein</fullName>
    </recommendedName>
</protein>
<dbReference type="Proteomes" id="UP000003959">
    <property type="component" value="Unassembled WGS sequence"/>
</dbReference>
<dbReference type="eggNOG" id="COG0664">
    <property type="taxonomic scope" value="Bacteria"/>
</dbReference>
<dbReference type="SUPFAM" id="SSF51206">
    <property type="entry name" value="cAMP-binding domain-like"/>
    <property type="match status" value="1"/>
</dbReference>
<dbReference type="OrthoDB" id="9771372at2"/>
<organism evidence="1 2">
    <name type="scientific">Moorena producens 3L</name>
    <dbReference type="NCBI Taxonomy" id="489825"/>
    <lineage>
        <taxon>Bacteria</taxon>
        <taxon>Bacillati</taxon>
        <taxon>Cyanobacteriota</taxon>
        <taxon>Cyanophyceae</taxon>
        <taxon>Coleofasciculales</taxon>
        <taxon>Coleofasciculaceae</taxon>
        <taxon>Moorena</taxon>
    </lineage>
</organism>
<evidence type="ECO:0000313" key="1">
    <source>
        <dbReference type="EMBL" id="EGJ30794.1"/>
    </source>
</evidence>
<accession>F4XXD5</accession>
<dbReference type="RefSeq" id="WP_009149171.1">
    <property type="nucleotide sequence ID" value="NZ_GL890946.1"/>
</dbReference>
<proteinExistence type="predicted"/>
<evidence type="ECO:0000313" key="2">
    <source>
        <dbReference type="Proteomes" id="UP000003959"/>
    </source>
</evidence>
<dbReference type="InterPro" id="IPR018490">
    <property type="entry name" value="cNMP-bd_dom_sf"/>
</dbReference>
<dbReference type="AlphaFoldDB" id="F4XXD5"/>